<proteinExistence type="predicted"/>
<gene>
    <name evidence="1" type="ORF">NRIC_22980</name>
</gene>
<dbReference type="EMBL" id="BJCC01000017">
    <property type="protein sequence ID" value="GCF94407.1"/>
    <property type="molecule type" value="Genomic_DNA"/>
</dbReference>
<reference evidence="2" key="1">
    <citation type="submission" date="2019-02" db="EMBL/GenBank/DDBJ databases">
        <title>Draft genome sequence of Enterococcus sp. Gos25-1.</title>
        <authorList>
            <person name="Tanaka N."/>
            <person name="Shiwa Y."/>
            <person name="Fujita N."/>
        </authorList>
    </citation>
    <scope>NUCLEOTIDE SEQUENCE [LARGE SCALE GENOMIC DNA]</scope>
    <source>
        <strain evidence="2">Gos25-1</strain>
    </source>
</reference>
<dbReference type="AlphaFoldDB" id="A0A4P5P8Q5"/>
<dbReference type="Proteomes" id="UP000290567">
    <property type="component" value="Unassembled WGS sequence"/>
</dbReference>
<keyword evidence="2" id="KW-1185">Reference proteome</keyword>
<protein>
    <submittedName>
        <fullName evidence="1">Uncharacterized protein</fullName>
    </submittedName>
</protein>
<name>A0A4P5P8Q5_9ENTE</name>
<organism evidence="1 2">
    <name type="scientific">Enterococcus florum</name>
    <dbReference type="NCBI Taxonomy" id="2480627"/>
    <lineage>
        <taxon>Bacteria</taxon>
        <taxon>Bacillati</taxon>
        <taxon>Bacillota</taxon>
        <taxon>Bacilli</taxon>
        <taxon>Lactobacillales</taxon>
        <taxon>Enterococcaceae</taxon>
        <taxon>Enterococcus</taxon>
    </lineage>
</organism>
<evidence type="ECO:0000313" key="2">
    <source>
        <dbReference type="Proteomes" id="UP000290567"/>
    </source>
</evidence>
<accession>A0A4P5P8Q5</accession>
<comment type="caution">
    <text evidence="1">The sequence shown here is derived from an EMBL/GenBank/DDBJ whole genome shotgun (WGS) entry which is preliminary data.</text>
</comment>
<sequence length="83" mass="9932">MTSAGEMIRQMKGALIIEKLHQIQQLLLKKKTCLGQTNEEKLDVTKRKELRQEKSIHHQTAKYFQEYIERNTRYTQNKEILDD</sequence>
<evidence type="ECO:0000313" key="1">
    <source>
        <dbReference type="EMBL" id="GCF94407.1"/>
    </source>
</evidence>